<reference evidence="1 2" key="1">
    <citation type="journal article" date="2021" name="Commun. Biol.">
        <title>The genome of Shorea leprosula (Dipterocarpaceae) highlights the ecological relevance of drought in aseasonal tropical rainforests.</title>
        <authorList>
            <person name="Ng K.K.S."/>
            <person name="Kobayashi M.J."/>
            <person name="Fawcett J.A."/>
            <person name="Hatakeyama M."/>
            <person name="Paape T."/>
            <person name="Ng C.H."/>
            <person name="Ang C.C."/>
            <person name="Tnah L.H."/>
            <person name="Lee C.T."/>
            <person name="Nishiyama T."/>
            <person name="Sese J."/>
            <person name="O'Brien M.J."/>
            <person name="Copetti D."/>
            <person name="Mohd Noor M.I."/>
            <person name="Ong R.C."/>
            <person name="Putra M."/>
            <person name="Sireger I.Z."/>
            <person name="Indrioko S."/>
            <person name="Kosugi Y."/>
            <person name="Izuno A."/>
            <person name="Isagi Y."/>
            <person name="Lee S.L."/>
            <person name="Shimizu K.K."/>
        </authorList>
    </citation>
    <scope>NUCLEOTIDE SEQUENCE [LARGE SCALE GENOMIC DNA]</scope>
    <source>
        <strain evidence="1">214</strain>
    </source>
</reference>
<evidence type="ECO:0008006" key="3">
    <source>
        <dbReference type="Google" id="ProtNLM"/>
    </source>
</evidence>
<dbReference type="EMBL" id="BPVZ01000023">
    <property type="protein sequence ID" value="GKV05347.1"/>
    <property type="molecule type" value="Genomic_DNA"/>
</dbReference>
<comment type="caution">
    <text evidence="1">The sequence shown here is derived from an EMBL/GenBank/DDBJ whole genome shotgun (WGS) entry which is preliminary data.</text>
</comment>
<keyword evidence="2" id="KW-1185">Reference proteome</keyword>
<organism evidence="1 2">
    <name type="scientific">Rubroshorea leprosula</name>
    <dbReference type="NCBI Taxonomy" id="152421"/>
    <lineage>
        <taxon>Eukaryota</taxon>
        <taxon>Viridiplantae</taxon>
        <taxon>Streptophyta</taxon>
        <taxon>Embryophyta</taxon>
        <taxon>Tracheophyta</taxon>
        <taxon>Spermatophyta</taxon>
        <taxon>Magnoliopsida</taxon>
        <taxon>eudicotyledons</taxon>
        <taxon>Gunneridae</taxon>
        <taxon>Pentapetalae</taxon>
        <taxon>rosids</taxon>
        <taxon>malvids</taxon>
        <taxon>Malvales</taxon>
        <taxon>Dipterocarpaceae</taxon>
        <taxon>Rubroshorea</taxon>
    </lineage>
</organism>
<protein>
    <recommendedName>
        <fullName evidence="3">Secreted protein</fullName>
    </recommendedName>
</protein>
<proteinExistence type="predicted"/>
<accession>A0AAV5IU13</accession>
<dbReference type="AlphaFoldDB" id="A0AAV5IU13"/>
<name>A0AAV5IU13_9ROSI</name>
<evidence type="ECO:0000313" key="2">
    <source>
        <dbReference type="Proteomes" id="UP001054252"/>
    </source>
</evidence>
<dbReference type="Proteomes" id="UP001054252">
    <property type="component" value="Unassembled WGS sequence"/>
</dbReference>
<gene>
    <name evidence="1" type="ORF">SLEP1_g17372</name>
</gene>
<evidence type="ECO:0000313" key="1">
    <source>
        <dbReference type="EMBL" id="GKV05347.1"/>
    </source>
</evidence>
<sequence>MRTLKNSQAHCRILMEVMRIAMLLILNTTVVNMGGHKQIQASVVQWEALGYFGLPAIQYYMQCTQCVSPLSDMLKQGCIRTLFLALIPPKSQFIPLASNALYHTISHAETSLCWKKGKEI</sequence>